<proteinExistence type="predicted"/>
<evidence type="ECO:0000313" key="2">
    <source>
        <dbReference type="Proteomes" id="UP000037660"/>
    </source>
</evidence>
<organism evidence="1 2">
    <name type="scientific">Piscinibacter sakaiensis</name>
    <name type="common">Ideonella sakaiensis</name>
    <dbReference type="NCBI Taxonomy" id="1547922"/>
    <lineage>
        <taxon>Bacteria</taxon>
        <taxon>Pseudomonadati</taxon>
        <taxon>Pseudomonadota</taxon>
        <taxon>Betaproteobacteria</taxon>
        <taxon>Burkholderiales</taxon>
        <taxon>Sphaerotilaceae</taxon>
        <taxon>Piscinibacter</taxon>
    </lineage>
</organism>
<keyword evidence="2" id="KW-1185">Reference proteome</keyword>
<dbReference type="EMBL" id="BBYR01000066">
    <property type="protein sequence ID" value="GAP38126.1"/>
    <property type="molecule type" value="Genomic_DNA"/>
</dbReference>
<reference evidence="2" key="1">
    <citation type="submission" date="2015-07" db="EMBL/GenBank/DDBJ databases">
        <title>Discovery of a poly(ethylene terephthalate assimilation.</title>
        <authorList>
            <person name="Yoshida S."/>
            <person name="Hiraga K."/>
            <person name="Takehana T."/>
            <person name="Taniguchi I."/>
            <person name="Yamaji H."/>
            <person name="Maeda Y."/>
            <person name="Toyohara K."/>
            <person name="Miyamoto K."/>
            <person name="Kimura Y."/>
            <person name="Oda K."/>
        </authorList>
    </citation>
    <scope>NUCLEOTIDE SEQUENCE [LARGE SCALE GENOMIC DNA]</scope>
    <source>
        <strain evidence="2">NBRC 110686 / TISTR 2288 / 201-F6</strain>
    </source>
</reference>
<dbReference type="STRING" id="1547922.ISF6_4320"/>
<sequence>MHRIVVALHQRFNLRVSGSSDGLQATVSGRIDKALRMRLR</sequence>
<accession>A0A0K8P6A1</accession>
<dbReference type="Proteomes" id="UP000037660">
    <property type="component" value="Unassembled WGS sequence"/>
</dbReference>
<name>A0A0K8P6A1_PISS1</name>
<gene>
    <name evidence="1" type="ORF">ISF6_4320</name>
</gene>
<comment type="caution">
    <text evidence="1">The sequence shown here is derived from an EMBL/GenBank/DDBJ whole genome shotgun (WGS) entry which is preliminary data.</text>
</comment>
<protein>
    <submittedName>
        <fullName evidence="1">Uncharacterized protein</fullName>
    </submittedName>
</protein>
<reference evidence="1 2" key="2">
    <citation type="journal article" date="2016" name="Science">
        <title>A bacterium that degrades and assimilates poly(ethylene terephthalate).</title>
        <authorList>
            <person name="Yoshida S."/>
            <person name="Hiraga K."/>
            <person name="Takehana T."/>
            <person name="Taniguchi I."/>
            <person name="Yamaji H."/>
            <person name="Maeda Y."/>
            <person name="Toyohara K."/>
            <person name="Miyamoto K."/>
            <person name="Kimura Y."/>
            <person name="Oda K."/>
        </authorList>
    </citation>
    <scope>NUCLEOTIDE SEQUENCE [LARGE SCALE GENOMIC DNA]</scope>
    <source>
        <strain evidence="2">NBRC 110686 / TISTR 2288 / 201-F6</strain>
    </source>
</reference>
<dbReference type="AlphaFoldDB" id="A0A0K8P6A1"/>
<evidence type="ECO:0000313" key="1">
    <source>
        <dbReference type="EMBL" id="GAP38126.1"/>
    </source>
</evidence>